<sequence>MENRIDVLLMHSRKLRRRETIPTVDYSARLDSCYQNQTMAQKVACDMQMKKANIALGNIYNIMSKAKVQSWAPREKLFDATVTPTLMYSAEIW</sequence>
<reference evidence="1 2" key="1">
    <citation type="submission" date="2020-02" db="EMBL/GenBank/DDBJ databases">
        <authorList>
            <person name="Ferguson B K."/>
        </authorList>
    </citation>
    <scope>NUCLEOTIDE SEQUENCE [LARGE SCALE GENOMIC DNA]</scope>
</reference>
<name>A0A6H5FZ33_9HEMI</name>
<organism evidence="1 2">
    <name type="scientific">Nesidiocoris tenuis</name>
    <dbReference type="NCBI Taxonomy" id="355587"/>
    <lineage>
        <taxon>Eukaryota</taxon>
        <taxon>Metazoa</taxon>
        <taxon>Ecdysozoa</taxon>
        <taxon>Arthropoda</taxon>
        <taxon>Hexapoda</taxon>
        <taxon>Insecta</taxon>
        <taxon>Pterygota</taxon>
        <taxon>Neoptera</taxon>
        <taxon>Paraneoptera</taxon>
        <taxon>Hemiptera</taxon>
        <taxon>Heteroptera</taxon>
        <taxon>Panheteroptera</taxon>
        <taxon>Cimicomorpha</taxon>
        <taxon>Miridae</taxon>
        <taxon>Dicyphina</taxon>
        <taxon>Nesidiocoris</taxon>
    </lineage>
</organism>
<dbReference type="Proteomes" id="UP000479000">
    <property type="component" value="Unassembled WGS sequence"/>
</dbReference>
<evidence type="ECO:0000313" key="2">
    <source>
        <dbReference type="Proteomes" id="UP000479000"/>
    </source>
</evidence>
<gene>
    <name evidence="1" type="ORF">NTEN_LOCUS1764</name>
</gene>
<dbReference type="EMBL" id="CADCXU010002849">
    <property type="protein sequence ID" value="CAA9994950.1"/>
    <property type="molecule type" value="Genomic_DNA"/>
</dbReference>
<keyword evidence="2" id="KW-1185">Reference proteome</keyword>
<evidence type="ECO:0000313" key="1">
    <source>
        <dbReference type="EMBL" id="CAA9994950.1"/>
    </source>
</evidence>
<dbReference type="AlphaFoldDB" id="A0A6H5FZ33"/>
<proteinExistence type="predicted"/>
<protein>
    <submittedName>
        <fullName evidence="1">Uncharacterized protein</fullName>
    </submittedName>
</protein>
<accession>A0A6H5FZ33</accession>
<feature type="non-terminal residue" evidence="1">
    <location>
        <position position="93"/>
    </location>
</feature>